<dbReference type="EMBL" id="QICN01000002">
    <property type="protein sequence ID" value="PXV70286.1"/>
    <property type="molecule type" value="Genomic_DNA"/>
</dbReference>
<dbReference type="Gene3D" id="1.20.1050.10">
    <property type="match status" value="1"/>
</dbReference>
<gene>
    <name evidence="1" type="ORF">C8D93_102138</name>
</gene>
<keyword evidence="1" id="KW-0808">Transferase</keyword>
<accession>A0A318EI46</accession>
<dbReference type="Proteomes" id="UP000248330">
    <property type="component" value="Unassembled WGS sequence"/>
</dbReference>
<dbReference type="PANTHER" id="PTHR12289">
    <property type="entry name" value="METAXIN RELATED"/>
    <property type="match status" value="1"/>
</dbReference>
<name>A0A318EI46_9GAMM</name>
<dbReference type="InterPro" id="IPR036249">
    <property type="entry name" value="Thioredoxin-like_sf"/>
</dbReference>
<reference evidence="1 2" key="1">
    <citation type="submission" date="2018-04" db="EMBL/GenBank/DDBJ databases">
        <title>Genomic Encyclopedia of Type Strains, Phase IV (KMG-IV): sequencing the most valuable type-strain genomes for metagenomic binning, comparative biology and taxonomic classification.</title>
        <authorList>
            <person name="Goeker M."/>
        </authorList>
    </citation>
    <scope>NUCLEOTIDE SEQUENCE [LARGE SCALE GENOMIC DNA]</scope>
    <source>
        <strain evidence="1 2">DSM 104150</strain>
    </source>
</reference>
<dbReference type="Pfam" id="PF13410">
    <property type="entry name" value="GST_C_2"/>
    <property type="match status" value="1"/>
</dbReference>
<evidence type="ECO:0000313" key="2">
    <source>
        <dbReference type="Proteomes" id="UP000248330"/>
    </source>
</evidence>
<comment type="caution">
    <text evidence="1">The sequence shown here is derived from an EMBL/GenBank/DDBJ whole genome shotgun (WGS) entry which is preliminary data.</text>
</comment>
<proteinExistence type="predicted"/>
<dbReference type="RefSeq" id="WP_110263966.1">
    <property type="nucleotide sequence ID" value="NZ_CAWNXA010000002.1"/>
</dbReference>
<dbReference type="GO" id="GO:0005737">
    <property type="term" value="C:cytoplasm"/>
    <property type="evidence" value="ECO:0007669"/>
    <property type="project" value="TreeGrafter"/>
</dbReference>
<keyword evidence="2" id="KW-1185">Reference proteome</keyword>
<sequence>MRAVLWSSVLSPYGLKLEALCRHAGLPLDLRPADGGTLENLRLAARIRRAQHRGTVQRWPRRDALDEYPLVPYLLTADGSVHMDSSAIAAWLDAHPPAQAAPLLPDDALQRFACQLLDEAIDEIGLYCVHHHRWVVSHDDNDAGARLAHEFRSLVPGPLRPWLAARFSRRQIRRLPYLFSVASPDAPQAPGTRGAGRPPPPWRAGFPETHTRLAAAWDELVDAAAQALSRQPWLLGGRFTLADAALYGQLGMNLSDPSSERRLRERAPRLRDWLGRIAAGAHGGSDGALQLHEDLAPLLAWVARHFIPLMRANAAAHARHRAQGQIRWNEAAFDRNEALFDVDWCGAPARTVVKTFQLRVWQDLVAQARALPPAAADRCAMLRPLVEACRSG</sequence>
<dbReference type="Gene3D" id="3.40.30.10">
    <property type="entry name" value="Glutaredoxin"/>
    <property type="match status" value="1"/>
</dbReference>
<protein>
    <submittedName>
        <fullName evidence="1">Glutathione S-transferase-like protein</fullName>
    </submittedName>
</protein>
<dbReference type="CDD" id="cd00570">
    <property type="entry name" value="GST_N_family"/>
    <property type="match status" value="1"/>
</dbReference>
<organism evidence="1 2">
    <name type="scientific">Sinimarinibacterium flocculans</name>
    <dbReference type="NCBI Taxonomy" id="985250"/>
    <lineage>
        <taxon>Bacteria</taxon>
        <taxon>Pseudomonadati</taxon>
        <taxon>Pseudomonadota</taxon>
        <taxon>Gammaproteobacteria</taxon>
        <taxon>Nevskiales</taxon>
        <taxon>Nevskiaceae</taxon>
        <taxon>Sinimarinibacterium</taxon>
    </lineage>
</organism>
<dbReference type="AlphaFoldDB" id="A0A318EI46"/>
<dbReference type="SUPFAM" id="SSF47616">
    <property type="entry name" value="GST C-terminal domain-like"/>
    <property type="match status" value="1"/>
</dbReference>
<evidence type="ECO:0000313" key="1">
    <source>
        <dbReference type="EMBL" id="PXV70286.1"/>
    </source>
</evidence>
<dbReference type="PANTHER" id="PTHR12289:SF67">
    <property type="match status" value="1"/>
</dbReference>
<dbReference type="InterPro" id="IPR050931">
    <property type="entry name" value="Mito_Protein_Transport_Metaxin"/>
</dbReference>
<dbReference type="SUPFAM" id="SSF52833">
    <property type="entry name" value="Thioredoxin-like"/>
    <property type="match status" value="1"/>
</dbReference>
<dbReference type="OrthoDB" id="5724894at2"/>
<dbReference type="GO" id="GO:0016740">
    <property type="term" value="F:transferase activity"/>
    <property type="evidence" value="ECO:0007669"/>
    <property type="project" value="UniProtKB-KW"/>
</dbReference>
<dbReference type="InterPro" id="IPR036282">
    <property type="entry name" value="Glutathione-S-Trfase_C_sf"/>
</dbReference>